<sequence length="104" mass="11223">MDRVAGGYAVELAALRKLAKDLDDCTTELEHGLNALKEIGPKGLGYDFLDDACEHFGDKWDNGLNRIRDIVDDVKGKVGKIGSEYAKNESGIIEALNDVGGGKE</sequence>
<dbReference type="Proteomes" id="UP001166784">
    <property type="component" value="Unassembled WGS sequence"/>
</dbReference>
<evidence type="ECO:0008006" key="3">
    <source>
        <dbReference type="Google" id="ProtNLM"/>
    </source>
</evidence>
<name>A0ABS9T419_9ACTN</name>
<gene>
    <name evidence="1" type="ORF">MMA15_23500</name>
</gene>
<evidence type="ECO:0000313" key="2">
    <source>
        <dbReference type="Proteomes" id="UP001166784"/>
    </source>
</evidence>
<reference evidence="1" key="1">
    <citation type="submission" date="2022-03" db="EMBL/GenBank/DDBJ databases">
        <authorList>
            <person name="Santos J.D.N."/>
            <person name="Kallscheuer N."/>
            <person name="Jogler C."/>
            <person name="Lage O.M."/>
        </authorList>
    </citation>
    <scope>NUCLEOTIDE SEQUENCE</scope>
    <source>
        <strain evidence="1">M600PL45_2</strain>
    </source>
</reference>
<proteinExistence type="predicted"/>
<accession>A0ABS9T419</accession>
<dbReference type="EMBL" id="JAKWJU010000002">
    <property type="protein sequence ID" value="MCH6163247.1"/>
    <property type="molecule type" value="Genomic_DNA"/>
</dbReference>
<keyword evidence="2" id="KW-1185">Reference proteome</keyword>
<reference evidence="1" key="2">
    <citation type="journal article" date="2023" name="Int. J. Syst. Evol. Microbiol.">
        <title>Streptomyces marispadix sp. nov., isolated from marine beach sediment of the Northern Coast of Portugal.</title>
        <authorList>
            <person name="dos Santos J.D.N."/>
            <person name="Vitorino I.R."/>
            <person name="Kallscheuer N."/>
            <person name="Srivastava A."/>
            <person name="Krautwurst S."/>
            <person name="Marz M."/>
            <person name="Jogler C."/>
            <person name="Lobo Da Cunha A."/>
            <person name="Catita J."/>
            <person name="Goncalves H."/>
            <person name="Gonzalez I."/>
            <person name="Reyes F."/>
            <person name="Lage O.M."/>
        </authorList>
    </citation>
    <scope>NUCLEOTIDE SEQUENCE</scope>
    <source>
        <strain evidence="1">M600PL45_2</strain>
    </source>
</reference>
<protein>
    <recommendedName>
        <fullName evidence="3">Excreted virulence factor EspC, type VII ESX diderm</fullName>
    </recommendedName>
</protein>
<dbReference type="RefSeq" id="WP_241062076.1">
    <property type="nucleotide sequence ID" value="NZ_JAKWJU010000002.1"/>
</dbReference>
<organism evidence="1 2">
    <name type="scientific">Streptomyces marispadix</name>
    <dbReference type="NCBI Taxonomy" id="2922868"/>
    <lineage>
        <taxon>Bacteria</taxon>
        <taxon>Bacillati</taxon>
        <taxon>Actinomycetota</taxon>
        <taxon>Actinomycetes</taxon>
        <taxon>Kitasatosporales</taxon>
        <taxon>Streptomycetaceae</taxon>
        <taxon>Streptomyces</taxon>
    </lineage>
</organism>
<evidence type="ECO:0000313" key="1">
    <source>
        <dbReference type="EMBL" id="MCH6163247.1"/>
    </source>
</evidence>
<comment type="caution">
    <text evidence="1">The sequence shown here is derived from an EMBL/GenBank/DDBJ whole genome shotgun (WGS) entry which is preliminary data.</text>
</comment>